<protein>
    <submittedName>
        <fullName evidence="1">Transcriptional repressor DicA</fullName>
    </submittedName>
</protein>
<evidence type="ECO:0000313" key="2">
    <source>
        <dbReference type="Proteomes" id="UP000217696"/>
    </source>
</evidence>
<dbReference type="EMBL" id="AP017312">
    <property type="protein sequence ID" value="BAU27651.1"/>
    <property type="molecule type" value="Genomic_DNA"/>
</dbReference>
<dbReference type="Pfam" id="PF01381">
    <property type="entry name" value="HTH_3"/>
    <property type="match status" value="1"/>
</dbReference>
<evidence type="ECO:0000313" key="1">
    <source>
        <dbReference type="EMBL" id="BAU27651.1"/>
    </source>
</evidence>
<proteinExistence type="predicted"/>
<dbReference type="InterPro" id="IPR010982">
    <property type="entry name" value="Lambda_DNA-bd_dom_sf"/>
</dbReference>
<dbReference type="InterPro" id="IPR001387">
    <property type="entry name" value="Cro/C1-type_HTH"/>
</dbReference>
<keyword evidence="2" id="KW-1185">Reference proteome</keyword>
<dbReference type="Gene3D" id="1.10.260.40">
    <property type="entry name" value="lambda repressor-like DNA-binding domains"/>
    <property type="match status" value="2"/>
</dbReference>
<accession>A0A0U5C6G3</accession>
<dbReference type="Proteomes" id="UP000217696">
    <property type="component" value="Chromosome"/>
</dbReference>
<reference evidence="1 2" key="1">
    <citation type="submission" date="2015-12" db="EMBL/GenBank/DDBJ databases">
        <title>Genome sequence of Aneurinibacillus soli.</title>
        <authorList>
            <person name="Lee J.S."/>
            <person name="Lee K.C."/>
            <person name="Kim K.K."/>
            <person name="Lee B.W."/>
        </authorList>
    </citation>
    <scope>NUCLEOTIDE SEQUENCE [LARGE SCALE GENOMIC DNA]</scope>
    <source>
        <strain evidence="1 2">CB4</strain>
    </source>
</reference>
<dbReference type="RefSeq" id="WP_157737897.1">
    <property type="nucleotide sequence ID" value="NZ_AP017312.1"/>
</dbReference>
<dbReference type="KEGG" id="asoc:CB4_01825"/>
<name>A0A0U5C6G3_9BACL</name>
<organism evidence="1 2">
    <name type="scientific">Aneurinibacillus soli</name>
    <dbReference type="NCBI Taxonomy" id="1500254"/>
    <lineage>
        <taxon>Bacteria</taxon>
        <taxon>Bacillati</taxon>
        <taxon>Bacillota</taxon>
        <taxon>Bacilli</taxon>
        <taxon>Bacillales</taxon>
        <taxon>Paenibacillaceae</taxon>
        <taxon>Aneurinibacillus group</taxon>
        <taxon>Aneurinibacillus</taxon>
    </lineage>
</organism>
<dbReference type="SUPFAM" id="SSF47413">
    <property type="entry name" value="lambda repressor-like DNA-binding domains"/>
    <property type="match status" value="2"/>
</dbReference>
<dbReference type="AlphaFoldDB" id="A0A0U5C6G3"/>
<dbReference type="CDD" id="cd00093">
    <property type="entry name" value="HTH_XRE"/>
    <property type="match status" value="2"/>
</dbReference>
<dbReference type="GO" id="GO:0003677">
    <property type="term" value="F:DNA binding"/>
    <property type="evidence" value="ECO:0007669"/>
    <property type="project" value="InterPro"/>
</dbReference>
<dbReference type="PROSITE" id="PS50943">
    <property type="entry name" value="HTH_CROC1"/>
    <property type="match status" value="1"/>
</dbReference>
<gene>
    <name evidence="1" type="ORF">CB4_01825</name>
</gene>
<sequence>MFIVELAKQAKLTKEMISMIERGVYTPKIKTLKKLSEALDIPIWYLGCFENLPEDTLGQRLRKAKLYAGLISSELAQILSASHRSVCSWERDEAIPSPENKLAVDEFIRTQLSD</sequence>